<dbReference type="Proteomes" id="UP000276568">
    <property type="component" value="Unassembled WGS sequence"/>
</dbReference>
<organism evidence="1 2">
    <name type="scientific">Absicoccus porci</name>
    <dbReference type="NCBI Taxonomy" id="2486576"/>
    <lineage>
        <taxon>Bacteria</taxon>
        <taxon>Bacillati</taxon>
        <taxon>Bacillota</taxon>
        <taxon>Erysipelotrichia</taxon>
        <taxon>Erysipelotrichales</taxon>
        <taxon>Erysipelotrichaceae</taxon>
        <taxon>Absicoccus</taxon>
    </lineage>
</organism>
<evidence type="ECO:0000313" key="1">
    <source>
        <dbReference type="EMBL" id="RNM31078.1"/>
    </source>
</evidence>
<reference evidence="1 2" key="1">
    <citation type="submission" date="2018-11" db="EMBL/GenBank/DDBJ databases">
        <title>Clostridium sp. nov., a member of the family Erysipelotrichaceae isolated from pig faeces.</title>
        <authorList>
            <person name="Chang Y.-H."/>
        </authorList>
    </citation>
    <scope>NUCLEOTIDE SEQUENCE [LARGE SCALE GENOMIC DNA]</scope>
    <source>
        <strain evidence="1 2">YH-panp20</strain>
    </source>
</reference>
<name>A0A3N0I2C2_9FIRM</name>
<sequence length="67" mass="7752">MVDAILEIKENNRYMKGIFSYVGFDTKWIGFHDEKRAGGQSKWNFVSLFTYALQAIYSVSDAPFSYV</sequence>
<dbReference type="EMBL" id="RJQC01000001">
    <property type="protein sequence ID" value="RNM31078.1"/>
    <property type="molecule type" value="Genomic_DNA"/>
</dbReference>
<gene>
    <name evidence="1" type="ORF">EDX97_00445</name>
</gene>
<comment type="caution">
    <text evidence="1">The sequence shown here is derived from an EMBL/GenBank/DDBJ whole genome shotgun (WGS) entry which is preliminary data.</text>
</comment>
<evidence type="ECO:0000313" key="2">
    <source>
        <dbReference type="Proteomes" id="UP000276568"/>
    </source>
</evidence>
<dbReference type="AlphaFoldDB" id="A0A3N0I2C2"/>
<accession>A0A3N0I2C2</accession>
<protein>
    <submittedName>
        <fullName evidence="1">Uncharacterized protein</fullName>
    </submittedName>
</protein>
<keyword evidence="2" id="KW-1185">Reference proteome</keyword>
<proteinExistence type="predicted"/>